<evidence type="ECO:0000256" key="1">
    <source>
        <dbReference type="ARBA" id="ARBA00023015"/>
    </source>
</evidence>
<evidence type="ECO:0000256" key="2">
    <source>
        <dbReference type="ARBA" id="ARBA00023163"/>
    </source>
</evidence>
<dbReference type="PANTHER" id="PTHR45747:SF4">
    <property type="entry name" value="HISTONE-LYSINE N-METHYLTRANSFERASE E(Z)"/>
    <property type="match status" value="1"/>
</dbReference>
<accession>J9D941</accession>
<keyword evidence="1" id="KW-0805">Transcription regulation</keyword>
<dbReference type="InParanoid" id="J9D941"/>
<dbReference type="PANTHER" id="PTHR45747">
    <property type="entry name" value="HISTONE-LYSINE N-METHYLTRANSFERASE E(Z)"/>
    <property type="match status" value="1"/>
</dbReference>
<evidence type="ECO:0000313" key="5">
    <source>
        <dbReference type="Proteomes" id="UP000003163"/>
    </source>
</evidence>
<evidence type="ECO:0000313" key="4">
    <source>
        <dbReference type="EMBL" id="EJW04019.1"/>
    </source>
</evidence>
<sequence>MDMNKDSEYFRIGFTPCSKDCWRNKNDLIVEDISLPEDIQEFIRELSQNFEINSCFAYLCLKYRFDTEKTCSELFSYIKKNNITSKKQIYKETPRKAKNKYFPNQIFNACSHLGSCENNSKCSCYKSKTYCEVYCRCQCCNNAFFCSCNSCNSNCPCFLSCRECTSLCHTNCSNKAIQNGLYKDTKIMESYTAGFGLFAGEDIDVDTFVIEYTGELVSNQEADRRGFFYDYKKLSYLFDLTEDLDFTTLDATRIGNNARFINHGGENEANLIAKPFMVNGMLKMAMYSSRKIRKGEELLFNYNYNNEHKQAHNISK</sequence>
<dbReference type="InterPro" id="IPR001214">
    <property type="entry name" value="SET_dom"/>
</dbReference>
<dbReference type="PROSITE" id="PS50280">
    <property type="entry name" value="SET"/>
    <property type="match status" value="1"/>
</dbReference>
<dbReference type="SUPFAM" id="SSF82199">
    <property type="entry name" value="SET domain"/>
    <property type="match status" value="1"/>
</dbReference>
<dbReference type="SMART" id="SM00317">
    <property type="entry name" value="SET"/>
    <property type="match status" value="1"/>
</dbReference>
<name>J9D941_EDHAE</name>
<dbReference type="OMA" id="VHINEPH"/>
<dbReference type="AlphaFoldDB" id="J9D941"/>
<protein>
    <recommendedName>
        <fullName evidence="3">SET domain-containing protein</fullName>
    </recommendedName>
</protein>
<dbReference type="GO" id="GO:0005634">
    <property type="term" value="C:nucleus"/>
    <property type="evidence" value="ECO:0007669"/>
    <property type="project" value="TreeGrafter"/>
</dbReference>
<keyword evidence="2" id="KW-0804">Transcription</keyword>
<dbReference type="Pfam" id="PF00856">
    <property type="entry name" value="SET"/>
    <property type="match status" value="1"/>
</dbReference>
<reference evidence="5" key="2">
    <citation type="submission" date="2015-07" db="EMBL/GenBank/DDBJ databases">
        <title>Contrasting host-pathogen interactions and genome evolution in two generalist and specialist microsporidian pathogens of mosquitoes.</title>
        <authorList>
            <consortium name="The Broad Institute Genomics Platform"/>
            <consortium name="The Broad Institute Genome Sequencing Center for Infectious Disease"/>
            <person name="Cuomo C.A."/>
            <person name="Sanscrainte N.D."/>
            <person name="Goldberg J.M."/>
            <person name="Heiman D."/>
            <person name="Young S."/>
            <person name="Zeng Q."/>
            <person name="Becnel J.J."/>
            <person name="Birren B.W."/>
        </authorList>
    </citation>
    <scope>NUCLEOTIDE SEQUENCE [LARGE SCALE GENOMIC DNA]</scope>
    <source>
        <strain evidence="5">USNM 41457</strain>
    </source>
</reference>
<dbReference type="InterPro" id="IPR046341">
    <property type="entry name" value="SET_dom_sf"/>
</dbReference>
<dbReference type="Proteomes" id="UP000003163">
    <property type="component" value="Unassembled WGS sequence"/>
</dbReference>
<dbReference type="OrthoDB" id="308383at2759"/>
<dbReference type="STRING" id="1003232.J9D941"/>
<reference evidence="4 5" key="1">
    <citation type="submission" date="2011-08" db="EMBL/GenBank/DDBJ databases">
        <authorList>
            <person name="Liu Z.J."/>
            <person name="Shi F.L."/>
            <person name="Lu J.Q."/>
            <person name="Li M."/>
            <person name="Wang Z.L."/>
        </authorList>
    </citation>
    <scope>NUCLEOTIDE SEQUENCE [LARGE SCALE GENOMIC DNA]</scope>
    <source>
        <strain evidence="4 5">USNM 41457</strain>
    </source>
</reference>
<comment type="caution">
    <text evidence="4">The sequence shown here is derived from an EMBL/GenBank/DDBJ whole genome shotgun (WGS) entry which is preliminary data.</text>
</comment>
<keyword evidence="5" id="KW-1185">Reference proteome</keyword>
<dbReference type="VEuPathDB" id="MicrosporidiaDB:EDEG_01692"/>
<dbReference type="HOGENOM" id="CLU_880067_0_0_1"/>
<dbReference type="InterPro" id="IPR045318">
    <property type="entry name" value="EZH1/2-like"/>
</dbReference>
<evidence type="ECO:0000259" key="3">
    <source>
        <dbReference type="PROSITE" id="PS50280"/>
    </source>
</evidence>
<dbReference type="GO" id="GO:0046976">
    <property type="term" value="F:histone H3K27 methyltransferase activity"/>
    <property type="evidence" value="ECO:0007669"/>
    <property type="project" value="TreeGrafter"/>
</dbReference>
<gene>
    <name evidence="4" type="ORF">EDEG_01692</name>
</gene>
<proteinExistence type="predicted"/>
<dbReference type="GO" id="GO:0003682">
    <property type="term" value="F:chromatin binding"/>
    <property type="evidence" value="ECO:0007669"/>
    <property type="project" value="TreeGrafter"/>
</dbReference>
<feature type="domain" description="SET" evidence="3">
    <location>
        <begin position="183"/>
        <end position="303"/>
    </location>
</feature>
<dbReference type="GO" id="GO:0031507">
    <property type="term" value="P:heterochromatin formation"/>
    <property type="evidence" value="ECO:0007669"/>
    <property type="project" value="TreeGrafter"/>
</dbReference>
<dbReference type="EMBL" id="AFBI03000025">
    <property type="protein sequence ID" value="EJW04019.1"/>
    <property type="molecule type" value="Genomic_DNA"/>
</dbReference>
<dbReference type="Gene3D" id="2.170.270.10">
    <property type="entry name" value="SET domain"/>
    <property type="match status" value="1"/>
</dbReference>
<organism evidence="4 5">
    <name type="scientific">Edhazardia aedis (strain USNM 41457)</name>
    <name type="common">Microsporidian parasite</name>
    <dbReference type="NCBI Taxonomy" id="1003232"/>
    <lineage>
        <taxon>Eukaryota</taxon>
        <taxon>Fungi</taxon>
        <taxon>Fungi incertae sedis</taxon>
        <taxon>Microsporidia</taxon>
        <taxon>Edhazardia</taxon>
    </lineage>
</organism>